<dbReference type="InterPro" id="IPR037962">
    <property type="entry name" value="Neuralized"/>
</dbReference>
<dbReference type="PROSITE" id="PS51065">
    <property type="entry name" value="NHR"/>
    <property type="match status" value="1"/>
</dbReference>
<keyword evidence="4" id="KW-0862">Zinc</keyword>
<dbReference type="PANTHER" id="PTHR12429">
    <property type="entry name" value="NEURALIZED"/>
    <property type="match status" value="1"/>
</dbReference>
<name>A0A077Z2K6_TRITR</name>
<evidence type="ECO:0000256" key="2">
    <source>
        <dbReference type="ARBA" id="ARBA00022737"/>
    </source>
</evidence>
<accession>A0A077Z2K6</accession>
<keyword evidence="6" id="KW-0436">Ligase</keyword>
<dbReference type="SMART" id="SM00588">
    <property type="entry name" value="NEUZ"/>
    <property type="match status" value="1"/>
</dbReference>
<dbReference type="Pfam" id="PF07177">
    <property type="entry name" value="Neuralized"/>
    <property type="match status" value="1"/>
</dbReference>
<evidence type="ECO:0000256" key="1">
    <source>
        <dbReference type="ARBA" id="ARBA00022723"/>
    </source>
</evidence>
<dbReference type="Proteomes" id="UP000030665">
    <property type="component" value="Unassembled WGS sequence"/>
</dbReference>
<protein>
    <submittedName>
        <fullName evidence="6">Putative ubiquitin protein ligase neurlb neurali zed family protein</fullName>
    </submittedName>
</protein>
<feature type="domain" description="NHR" evidence="5">
    <location>
        <begin position="1"/>
        <end position="152"/>
    </location>
</feature>
<dbReference type="AlphaFoldDB" id="A0A077Z2K6"/>
<dbReference type="STRING" id="36087.A0A077Z2K6"/>
<sequence>MSFHRVHGSNIRLYSNGIIARREQSFCKALSFSSRPIRRNEKFGFRIIECDDEWSGALRIGITNLNPLDIRNDLPKYACPDLINTQRSWAKGVGERYCKKGNYFTFSVNASGEMMFSVNGHPRGMFLTGINLNGLTLVNTDFQKAKTGLAPPICLEWHARALFRTLVNKAPA</sequence>
<dbReference type="Gene3D" id="2.60.120.920">
    <property type="match status" value="1"/>
</dbReference>
<reference evidence="6" key="2">
    <citation type="submission" date="2014-03" db="EMBL/GenBank/DDBJ databases">
        <title>The whipworm genome and dual-species transcriptomics of an intimate host-pathogen interaction.</title>
        <authorList>
            <person name="Foth B.J."/>
            <person name="Tsai I.J."/>
            <person name="Reid A.J."/>
            <person name="Bancroft A.J."/>
            <person name="Nichol S."/>
            <person name="Tracey A."/>
            <person name="Holroyd N."/>
            <person name="Cotton J.A."/>
            <person name="Stanley E.J."/>
            <person name="Zarowiecki M."/>
            <person name="Liu J.Z."/>
            <person name="Huckvale T."/>
            <person name="Cooper P.J."/>
            <person name="Grencis R.K."/>
            <person name="Berriman M."/>
        </authorList>
    </citation>
    <scope>NUCLEOTIDE SEQUENCE [LARGE SCALE GENOMIC DNA]</scope>
</reference>
<evidence type="ECO:0000313" key="7">
    <source>
        <dbReference type="Proteomes" id="UP000030665"/>
    </source>
</evidence>
<keyword evidence="3" id="KW-0863">Zinc-finger</keyword>
<dbReference type="EMBL" id="HG805874">
    <property type="protein sequence ID" value="CDW53953.1"/>
    <property type="molecule type" value="Genomic_DNA"/>
</dbReference>
<gene>
    <name evidence="6" type="ORF">TTRE_0000222201</name>
</gene>
<dbReference type="GO" id="GO:0061630">
    <property type="term" value="F:ubiquitin protein ligase activity"/>
    <property type="evidence" value="ECO:0007669"/>
    <property type="project" value="TreeGrafter"/>
</dbReference>
<organism evidence="6 7">
    <name type="scientific">Trichuris trichiura</name>
    <name type="common">Whipworm</name>
    <name type="synonym">Trichocephalus trichiurus</name>
    <dbReference type="NCBI Taxonomy" id="36087"/>
    <lineage>
        <taxon>Eukaryota</taxon>
        <taxon>Metazoa</taxon>
        <taxon>Ecdysozoa</taxon>
        <taxon>Nematoda</taxon>
        <taxon>Enoplea</taxon>
        <taxon>Dorylaimia</taxon>
        <taxon>Trichinellida</taxon>
        <taxon>Trichuridae</taxon>
        <taxon>Trichuris</taxon>
    </lineage>
</organism>
<keyword evidence="7" id="KW-1185">Reference proteome</keyword>
<dbReference type="PANTHER" id="PTHR12429:SF6">
    <property type="entry name" value="PROTEIN NEURALIZED"/>
    <property type="match status" value="1"/>
</dbReference>
<dbReference type="InterPro" id="IPR043136">
    <property type="entry name" value="B30.2/SPRY_sf"/>
</dbReference>
<dbReference type="FunFam" id="2.60.120.920:FF:000005">
    <property type="entry name" value="Putative E3 ubiquitin-protein ligase NEURL1B"/>
    <property type="match status" value="1"/>
</dbReference>
<dbReference type="GO" id="GO:0016874">
    <property type="term" value="F:ligase activity"/>
    <property type="evidence" value="ECO:0007669"/>
    <property type="project" value="UniProtKB-KW"/>
</dbReference>
<reference evidence="6" key="1">
    <citation type="submission" date="2014-01" db="EMBL/GenBank/DDBJ databases">
        <authorList>
            <person name="Aslett M."/>
        </authorList>
    </citation>
    <scope>NUCLEOTIDE SEQUENCE</scope>
</reference>
<evidence type="ECO:0000256" key="3">
    <source>
        <dbReference type="ARBA" id="ARBA00022771"/>
    </source>
</evidence>
<evidence type="ECO:0000256" key="4">
    <source>
        <dbReference type="ARBA" id="ARBA00022833"/>
    </source>
</evidence>
<proteinExistence type="predicted"/>
<keyword evidence="2" id="KW-0677">Repeat</keyword>
<evidence type="ECO:0000313" key="6">
    <source>
        <dbReference type="EMBL" id="CDW53953.1"/>
    </source>
</evidence>
<dbReference type="OrthoDB" id="6078042at2759"/>
<evidence type="ECO:0000259" key="5">
    <source>
        <dbReference type="PROSITE" id="PS51065"/>
    </source>
</evidence>
<dbReference type="InterPro" id="IPR006573">
    <property type="entry name" value="NHR_dom"/>
</dbReference>
<dbReference type="GO" id="GO:0008270">
    <property type="term" value="F:zinc ion binding"/>
    <property type="evidence" value="ECO:0007669"/>
    <property type="project" value="UniProtKB-KW"/>
</dbReference>
<keyword evidence="1" id="KW-0479">Metal-binding</keyword>